<dbReference type="InterPro" id="IPR006180">
    <property type="entry name" value="3-OHacyl-CoA_DH_CS"/>
</dbReference>
<dbReference type="PROSITE" id="PS00067">
    <property type="entry name" value="3HCDH"/>
    <property type="match status" value="1"/>
</dbReference>
<dbReference type="InterPro" id="IPR022694">
    <property type="entry name" value="3-OHacyl-CoA_DH"/>
</dbReference>
<dbReference type="EMBL" id="FRAE01000006">
    <property type="protein sequence ID" value="SHJ52152.1"/>
    <property type="molecule type" value="Genomic_DNA"/>
</dbReference>
<dbReference type="Pfam" id="PF00725">
    <property type="entry name" value="3HCDH"/>
    <property type="match status" value="1"/>
</dbReference>
<dbReference type="GO" id="GO:0006635">
    <property type="term" value="P:fatty acid beta-oxidation"/>
    <property type="evidence" value="ECO:0007669"/>
    <property type="project" value="TreeGrafter"/>
</dbReference>
<evidence type="ECO:0000313" key="9">
    <source>
        <dbReference type="Proteomes" id="UP000242497"/>
    </source>
</evidence>
<dbReference type="Gene3D" id="1.10.1040.10">
    <property type="entry name" value="N-(1-d-carboxylethyl)-l-norvaline Dehydrogenase, domain 2"/>
    <property type="match status" value="1"/>
</dbReference>
<dbReference type="InterPro" id="IPR006108">
    <property type="entry name" value="3HC_DH_C"/>
</dbReference>
<dbReference type="STRING" id="1123349.SAMN02744037_00235"/>
<protein>
    <recommendedName>
        <fullName evidence="4">3-hydroxybutyryl-CoA dehydrogenase</fullName>
    </recommendedName>
</protein>
<dbReference type="RefSeq" id="WP_072886579.1">
    <property type="nucleotide sequence ID" value="NZ_FRAE01000006.1"/>
</dbReference>
<feature type="domain" description="3-hydroxyacyl-CoA dehydrogenase NAD binding" evidence="7">
    <location>
        <begin position="2"/>
        <end position="180"/>
    </location>
</feature>
<evidence type="ECO:0000256" key="2">
    <source>
        <dbReference type="ARBA" id="ARBA00009463"/>
    </source>
</evidence>
<dbReference type="AlphaFoldDB" id="A0A1M6JZW0"/>
<dbReference type="NCBIfam" id="NF005875">
    <property type="entry name" value="PRK07819.1"/>
    <property type="match status" value="1"/>
</dbReference>
<dbReference type="FunFam" id="3.40.50.720:FF:000009">
    <property type="entry name" value="Fatty oxidation complex, alpha subunit"/>
    <property type="match status" value="1"/>
</dbReference>
<dbReference type="InterPro" id="IPR006176">
    <property type="entry name" value="3-OHacyl-CoA_DH_NAD-bd"/>
</dbReference>
<proteinExistence type="inferred from homology"/>
<dbReference type="GO" id="GO:0008691">
    <property type="term" value="F:3-hydroxybutyryl-CoA dehydrogenase activity"/>
    <property type="evidence" value="ECO:0007669"/>
    <property type="project" value="TreeGrafter"/>
</dbReference>
<reference evidence="9" key="1">
    <citation type="submission" date="2016-11" db="EMBL/GenBank/DDBJ databases">
        <authorList>
            <person name="Varghese N."/>
            <person name="Submissions S."/>
        </authorList>
    </citation>
    <scope>NUCLEOTIDE SEQUENCE [LARGE SCALE GENOMIC DNA]</scope>
    <source>
        <strain evidence="9">DSM 15518</strain>
    </source>
</reference>
<dbReference type="Proteomes" id="UP000242497">
    <property type="component" value="Unassembled WGS sequence"/>
</dbReference>
<dbReference type="SUPFAM" id="SSF48179">
    <property type="entry name" value="6-phosphogluconate dehydrogenase C-terminal domain-like"/>
    <property type="match status" value="1"/>
</dbReference>
<dbReference type="PANTHER" id="PTHR48075:SF5">
    <property type="entry name" value="3-HYDROXYBUTYRYL-COA DEHYDROGENASE"/>
    <property type="match status" value="1"/>
</dbReference>
<dbReference type="SUPFAM" id="SSF51735">
    <property type="entry name" value="NAD(P)-binding Rossmann-fold domains"/>
    <property type="match status" value="1"/>
</dbReference>
<evidence type="ECO:0000256" key="4">
    <source>
        <dbReference type="ARBA" id="ARBA00067747"/>
    </source>
</evidence>
<dbReference type="GO" id="GO:0019605">
    <property type="term" value="P:butyrate metabolic process"/>
    <property type="evidence" value="ECO:0007669"/>
    <property type="project" value="UniProtKB-UniPathway"/>
</dbReference>
<dbReference type="Gene3D" id="3.40.50.720">
    <property type="entry name" value="NAD(P)-binding Rossmann-like Domain"/>
    <property type="match status" value="1"/>
</dbReference>
<dbReference type="InterPro" id="IPR008927">
    <property type="entry name" value="6-PGluconate_DH-like_C_sf"/>
</dbReference>
<evidence type="ECO:0000259" key="7">
    <source>
        <dbReference type="Pfam" id="PF02737"/>
    </source>
</evidence>
<evidence type="ECO:0000256" key="5">
    <source>
        <dbReference type="PIRSR" id="PIRSR000105-1"/>
    </source>
</evidence>
<dbReference type="UniPathway" id="UPA00863"/>
<evidence type="ECO:0000259" key="6">
    <source>
        <dbReference type="Pfam" id="PF00725"/>
    </source>
</evidence>
<evidence type="ECO:0000313" key="8">
    <source>
        <dbReference type="EMBL" id="SHJ52152.1"/>
    </source>
</evidence>
<name>A0A1M6JZW0_9FIRM</name>
<feature type="domain" description="3-hydroxyacyl-CoA dehydrogenase C-terminal" evidence="6">
    <location>
        <begin position="183"/>
        <end position="279"/>
    </location>
</feature>
<dbReference type="InterPro" id="IPR013328">
    <property type="entry name" value="6PGD_dom2"/>
</dbReference>
<evidence type="ECO:0000256" key="3">
    <source>
        <dbReference type="ARBA" id="ARBA00023002"/>
    </source>
</evidence>
<dbReference type="Pfam" id="PF02737">
    <property type="entry name" value="3HCDH_N"/>
    <property type="match status" value="1"/>
</dbReference>
<evidence type="ECO:0000256" key="1">
    <source>
        <dbReference type="ARBA" id="ARBA00005086"/>
    </source>
</evidence>
<dbReference type="PANTHER" id="PTHR48075">
    <property type="entry name" value="3-HYDROXYACYL-COA DEHYDROGENASE FAMILY PROTEIN"/>
    <property type="match status" value="1"/>
</dbReference>
<gene>
    <name evidence="8" type="ORF">SAMN02744037_00235</name>
</gene>
<sequence length="280" mass="31076">MKIGVIGSGTMGSGIAQVFIENGYEVIFKGIDEKSIQRGKGIIEKNLDNKVKKGKLYAENKMEILEKLNLTTNINDLKDADIIIEAVVENIDIKKQIFKELDEIVKNEAILATNTSSLSITEIALTTKRPDKVIGVHFFNPAPVMKLVEVINGISTSQETIKKVNEVCKNIGKNPVKVEEAPGFIVNRILIPMINEGVGILSEGIASKEEIDQAMKLGAGHPMGPFELSDLIGNDVVLYIMEILHKEFGDDKYRPHPLLRKMVRGNLLGRKTKKGFYDYN</sequence>
<feature type="site" description="Important for catalytic activity" evidence="5">
    <location>
        <position position="137"/>
    </location>
</feature>
<dbReference type="NCBIfam" id="NF004474">
    <property type="entry name" value="PRK05808.1"/>
    <property type="match status" value="1"/>
</dbReference>
<organism evidence="8 9">
    <name type="scientific">Tepidibacter formicigenes DSM 15518</name>
    <dbReference type="NCBI Taxonomy" id="1123349"/>
    <lineage>
        <taxon>Bacteria</taxon>
        <taxon>Bacillati</taxon>
        <taxon>Bacillota</taxon>
        <taxon>Clostridia</taxon>
        <taxon>Peptostreptococcales</taxon>
        <taxon>Peptostreptococcaceae</taxon>
        <taxon>Tepidibacter</taxon>
    </lineage>
</organism>
<accession>A0A1M6JZW0</accession>
<comment type="similarity">
    <text evidence="2">Belongs to the 3-hydroxyacyl-CoA dehydrogenase family.</text>
</comment>
<comment type="pathway">
    <text evidence="1">Lipid metabolism; butanoate metabolism.</text>
</comment>
<dbReference type="PIRSF" id="PIRSF000105">
    <property type="entry name" value="HCDH"/>
    <property type="match status" value="1"/>
</dbReference>
<dbReference type="OrthoDB" id="9771883at2"/>
<dbReference type="GO" id="GO:0070403">
    <property type="term" value="F:NAD+ binding"/>
    <property type="evidence" value="ECO:0007669"/>
    <property type="project" value="InterPro"/>
</dbReference>
<keyword evidence="9" id="KW-1185">Reference proteome</keyword>
<keyword evidence="3" id="KW-0560">Oxidoreductase</keyword>
<dbReference type="InterPro" id="IPR036291">
    <property type="entry name" value="NAD(P)-bd_dom_sf"/>
</dbReference>